<dbReference type="Pfam" id="PF07508">
    <property type="entry name" value="Recombinase"/>
    <property type="match status" value="1"/>
</dbReference>
<dbReference type="GO" id="GO:0003677">
    <property type="term" value="F:DNA binding"/>
    <property type="evidence" value="ECO:0007669"/>
    <property type="project" value="InterPro"/>
</dbReference>
<accession>A0A926I4K8</accession>
<dbReference type="InterPro" id="IPR038109">
    <property type="entry name" value="DNA_bind_recomb_sf"/>
</dbReference>
<protein>
    <submittedName>
        <fullName evidence="3">Recombinase family protein</fullName>
    </submittedName>
</protein>
<dbReference type="PANTHER" id="PTHR30461">
    <property type="entry name" value="DNA-INVERTASE FROM LAMBDOID PROPHAGE"/>
    <property type="match status" value="1"/>
</dbReference>
<evidence type="ECO:0000313" key="3">
    <source>
        <dbReference type="EMBL" id="MBC8546515.1"/>
    </source>
</evidence>
<gene>
    <name evidence="3" type="ORF">H8711_06155</name>
</gene>
<evidence type="ECO:0000259" key="1">
    <source>
        <dbReference type="PROSITE" id="PS51736"/>
    </source>
</evidence>
<name>A0A926I4K8_9FIRM</name>
<comment type="caution">
    <text evidence="3">The sequence shown here is derived from an EMBL/GenBank/DDBJ whole genome shotgun (WGS) entry which is preliminary data.</text>
</comment>
<dbReference type="RefSeq" id="WP_249282593.1">
    <property type="nucleotide sequence ID" value="NZ_JACRST010000006.1"/>
</dbReference>
<dbReference type="SMART" id="SM00857">
    <property type="entry name" value="Resolvase"/>
    <property type="match status" value="1"/>
</dbReference>
<dbReference type="InterPro" id="IPR006119">
    <property type="entry name" value="Resolv_N"/>
</dbReference>
<dbReference type="Pfam" id="PF00239">
    <property type="entry name" value="Resolvase"/>
    <property type="match status" value="1"/>
</dbReference>
<dbReference type="PROSITE" id="PS51736">
    <property type="entry name" value="RECOMBINASES_3"/>
    <property type="match status" value="1"/>
</dbReference>
<proteinExistence type="predicted"/>
<dbReference type="Pfam" id="PF13408">
    <property type="entry name" value="Zn_ribbon_recom"/>
    <property type="match status" value="1"/>
</dbReference>
<dbReference type="CDD" id="cd00338">
    <property type="entry name" value="Ser_Recombinase"/>
    <property type="match status" value="1"/>
</dbReference>
<sequence>MMQRVAAYCRVSTDKEDQANSLESQKRYFCEYIRNNPQWQLTELYVDEGITGTNTKKRRSFHKMIGDAQNRRFDLLLTKEISRFARNTLDSIYYTRKLKEWGVGVIFLRDNINTLDPDAELRLTIMASIAQEESRKTSDRVKWGQKRRMEQGVVFGRSLLGYDVKGGEISINEEGAEVVRLIFHKFVVEGKGTHVIARELREAGIPTFRCAQQWSNTAILRALRNEKYCGDLVQKKTITPDYLTHEKKRNCGEEELVVLRDHHPPIVDRGLWERAQKELARRAPSGDQRSRHSNRYCFSGKLRCGVCGAPFVPRIKKRKDGSDYRAWRCQQAANWGRPHIDAAGNRLGCDGRQLGHEDLLLVMGQVVRSLEIEREEMVAGLLEVIEPALAAPQSGQDQKQLSAKMRQVQSRRERLIEAYLMQEIGRPDFMNLSQKYQRELGDLEAELTRRISEKASGDNRSEALDEIAASLRGMLSGGVAEELFYRSLLDYMIVYGRERLEVFLYRLPGCITVLLGDAAV</sequence>
<dbReference type="InterPro" id="IPR025827">
    <property type="entry name" value="Zn_ribbon_recom_dom"/>
</dbReference>
<keyword evidence="4" id="KW-1185">Reference proteome</keyword>
<dbReference type="Gene3D" id="3.40.50.1390">
    <property type="entry name" value="Resolvase, N-terminal catalytic domain"/>
    <property type="match status" value="1"/>
</dbReference>
<reference evidence="3" key="1">
    <citation type="submission" date="2020-08" db="EMBL/GenBank/DDBJ databases">
        <title>Genome public.</title>
        <authorList>
            <person name="Liu C."/>
            <person name="Sun Q."/>
        </authorList>
    </citation>
    <scope>NUCLEOTIDE SEQUENCE</scope>
    <source>
        <strain evidence="3">NSJ-31</strain>
    </source>
</reference>
<feature type="domain" description="Resolvase/invertase-type recombinase catalytic" evidence="1">
    <location>
        <begin position="4"/>
        <end position="152"/>
    </location>
</feature>
<dbReference type="AlphaFoldDB" id="A0A926I4K8"/>
<evidence type="ECO:0000259" key="2">
    <source>
        <dbReference type="PROSITE" id="PS51737"/>
    </source>
</evidence>
<dbReference type="SUPFAM" id="SSF53041">
    <property type="entry name" value="Resolvase-like"/>
    <property type="match status" value="1"/>
</dbReference>
<dbReference type="InterPro" id="IPR036162">
    <property type="entry name" value="Resolvase-like_N_sf"/>
</dbReference>
<dbReference type="Gene3D" id="3.90.1750.20">
    <property type="entry name" value="Putative Large Serine Recombinase, Chain B, Domain 2"/>
    <property type="match status" value="1"/>
</dbReference>
<feature type="domain" description="Recombinase" evidence="2">
    <location>
        <begin position="159"/>
        <end position="285"/>
    </location>
</feature>
<dbReference type="GO" id="GO:0000150">
    <property type="term" value="F:DNA strand exchange activity"/>
    <property type="evidence" value="ECO:0007669"/>
    <property type="project" value="InterPro"/>
</dbReference>
<evidence type="ECO:0000313" key="4">
    <source>
        <dbReference type="Proteomes" id="UP000653127"/>
    </source>
</evidence>
<organism evidence="3 4">
    <name type="scientific">Ligaoa zhengdingensis</name>
    <dbReference type="NCBI Taxonomy" id="2763658"/>
    <lineage>
        <taxon>Bacteria</taxon>
        <taxon>Bacillati</taxon>
        <taxon>Bacillota</taxon>
        <taxon>Clostridia</taxon>
        <taxon>Eubacteriales</taxon>
        <taxon>Oscillospiraceae</taxon>
        <taxon>Ligaoa</taxon>
    </lineage>
</organism>
<dbReference type="PANTHER" id="PTHR30461:SF23">
    <property type="entry name" value="DNA RECOMBINASE-RELATED"/>
    <property type="match status" value="1"/>
</dbReference>
<dbReference type="InterPro" id="IPR011109">
    <property type="entry name" value="DNA_bind_recombinase_dom"/>
</dbReference>
<dbReference type="Proteomes" id="UP000653127">
    <property type="component" value="Unassembled WGS sequence"/>
</dbReference>
<dbReference type="InterPro" id="IPR050639">
    <property type="entry name" value="SSR_resolvase"/>
</dbReference>
<dbReference type="EMBL" id="JACRST010000006">
    <property type="protein sequence ID" value="MBC8546515.1"/>
    <property type="molecule type" value="Genomic_DNA"/>
</dbReference>
<dbReference type="PROSITE" id="PS51737">
    <property type="entry name" value="RECOMBINASE_DNA_BIND"/>
    <property type="match status" value="1"/>
</dbReference>